<comment type="caution">
    <text evidence="4">The sequence shown here is derived from an EMBL/GenBank/DDBJ whole genome shotgun (WGS) entry which is preliminary data.</text>
</comment>
<dbReference type="InterPro" id="IPR002059">
    <property type="entry name" value="CSP_DNA-bd"/>
</dbReference>
<evidence type="ECO:0000256" key="2">
    <source>
        <dbReference type="ARBA" id="ARBA00022490"/>
    </source>
</evidence>
<sequence>MQTGTIARLTDKGFGFIKREGQERDLFFHSNELVGVTFDELREGDKLTFEVAESPKGPNAIKVSRAA</sequence>
<dbReference type="PIRSF" id="PIRSF002599">
    <property type="entry name" value="Cold_shock_A"/>
    <property type="match status" value="1"/>
</dbReference>
<evidence type="ECO:0000259" key="3">
    <source>
        <dbReference type="PROSITE" id="PS51857"/>
    </source>
</evidence>
<organism evidence="4 5">
    <name type="scientific">Candidatus Kaiserbacteria bacterium RIFCSPHIGHO2_02_FULL_49_16</name>
    <dbReference type="NCBI Taxonomy" id="1798490"/>
    <lineage>
        <taxon>Bacteria</taxon>
        <taxon>Candidatus Kaiseribacteriota</taxon>
    </lineage>
</organism>
<proteinExistence type="predicted"/>
<evidence type="ECO:0000313" key="4">
    <source>
        <dbReference type="EMBL" id="OGG59229.1"/>
    </source>
</evidence>
<dbReference type="GO" id="GO:0005737">
    <property type="term" value="C:cytoplasm"/>
    <property type="evidence" value="ECO:0007669"/>
    <property type="project" value="UniProtKB-SubCell"/>
</dbReference>
<dbReference type="InterPro" id="IPR012340">
    <property type="entry name" value="NA-bd_OB-fold"/>
</dbReference>
<dbReference type="AlphaFoldDB" id="A0A1F6DCS3"/>
<dbReference type="InterPro" id="IPR012156">
    <property type="entry name" value="Cold_shock_CspA"/>
</dbReference>
<evidence type="ECO:0000256" key="1">
    <source>
        <dbReference type="ARBA" id="ARBA00004496"/>
    </source>
</evidence>
<name>A0A1F6DCS3_9BACT</name>
<comment type="subcellular location">
    <subcellularLocation>
        <location evidence="1">Cytoplasm</location>
    </subcellularLocation>
</comment>
<dbReference type="SUPFAM" id="SSF50249">
    <property type="entry name" value="Nucleic acid-binding proteins"/>
    <property type="match status" value="1"/>
</dbReference>
<dbReference type="Gene3D" id="2.40.50.140">
    <property type="entry name" value="Nucleic acid-binding proteins"/>
    <property type="match status" value="1"/>
</dbReference>
<gene>
    <name evidence="4" type="ORF">A3C86_00575</name>
</gene>
<keyword evidence="2" id="KW-0963">Cytoplasm</keyword>
<dbReference type="Pfam" id="PF00313">
    <property type="entry name" value="CSD"/>
    <property type="match status" value="1"/>
</dbReference>
<accession>A0A1F6DCS3</accession>
<protein>
    <submittedName>
        <fullName evidence="4">Cold-shock protein</fullName>
    </submittedName>
</protein>
<dbReference type="EMBL" id="MFLD01000029">
    <property type="protein sequence ID" value="OGG59229.1"/>
    <property type="molecule type" value="Genomic_DNA"/>
</dbReference>
<dbReference type="PROSITE" id="PS51857">
    <property type="entry name" value="CSD_2"/>
    <property type="match status" value="1"/>
</dbReference>
<dbReference type="Proteomes" id="UP000178042">
    <property type="component" value="Unassembled WGS sequence"/>
</dbReference>
<feature type="domain" description="CSD" evidence="3">
    <location>
        <begin position="1"/>
        <end position="65"/>
    </location>
</feature>
<dbReference type="CDD" id="cd04458">
    <property type="entry name" value="CSP_CDS"/>
    <property type="match status" value="1"/>
</dbReference>
<reference evidence="4 5" key="1">
    <citation type="journal article" date="2016" name="Nat. Commun.">
        <title>Thousands of microbial genomes shed light on interconnected biogeochemical processes in an aquifer system.</title>
        <authorList>
            <person name="Anantharaman K."/>
            <person name="Brown C.T."/>
            <person name="Hug L.A."/>
            <person name="Sharon I."/>
            <person name="Castelle C.J."/>
            <person name="Probst A.J."/>
            <person name="Thomas B.C."/>
            <person name="Singh A."/>
            <person name="Wilkins M.J."/>
            <person name="Karaoz U."/>
            <person name="Brodie E.L."/>
            <person name="Williams K.H."/>
            <person name="Hubbard S.S."/>
            <person name="Banfield J.F."/>
        </authorList>
    </citation>
    <scope>NUCLEOTIDE SEQUENCE [LARGE SCALE GENOMIC DNA]</scope>
</reference>
<dbReference type="SMART" id="SM00357">
    <property type="entry name" value="CSP"/>
    <property type="match status" value="1"/>
</dbReference>
<dbReference type="InterPro" id="IPR011129">
    <property type="entry name" value="CSD"/>
</dbReference>
<dbReference type="GO" id="GO:0003676">
    <property type="term" value="F:nucleic acid binding"/>
    <property type="evidence" value="ECO:0007669"/>
    <property type="project" value="InterPro"/>
</dbReference>
<evidence type="ECO:0000313" key="5">
    <source>
        <dbReference type="Proteomes" id="UP000178042"/>
    </source>
</evidence>